<sequence length="128" mass="13779">MAADKQTKLLAKQLFKLSVVNGVVSPEQVAGVLGWVEKHSPRRPVALLKAYHHRIAIELAKSRAEIEHAGPVSDATLKQIEAAMTKRYARTVTASAKPNPSLLAGLRVRVGSDVYESSVASQLAKLSV</sequence>
<evidence type="ECO:0000313" key="8">
    <source>
        <dbReference type="Proteomes" id="UP000095228"/>
    </source>
</evidence>
<evidence type="ECO:0000256" key="2">
    <source>
        <dbReference type="ARBA" id="ARBA00022448"/>
    </source>
</evidence>
<keyword evidence="4" id="KW-0406">Ion transport</keyword>
<dbReference type="Proteomes" id="UP000095228">
    <property type="component" value="Chromosome"/>
</dbReference>
<evidence type="ECO:0000256" key="3">
    <source>
        <dbReference type="ARBA" id="ARBA00022781"/>
    </source>
</evidence>
<dbReference type="OrthoDB" id="9814841at2"/>
<reference evidence="7 8" key="1">
    <citation type="submission" date="2016-06" db="EMBL/GenBank/DDBJ databases">
        <title>Three novel species with peptidoglycan cell walls form the new genus Lacunisphaera gen. nov. in the family Opitutaceae of the verrucomicrobial subdivision 4.</title>
        <authorList>
            <person name="Rast P."/>
            <person name="Gloeckner I."/>
            <person name="Jogler M."/>
            <person name="Boedeker C."/>
            <person name="Jeske O."/>
            <person name="Wiegand S."/>
            <person name="Reinhardt R."/>
            <person name="Schumann P."/>
            <person name="Rohde M."/>
            <person name="Spring S."/>
            <person name="Gloeckner F.O."/>
            <person name="Jogler C."/>
        </authorList>
    </citation>
    <scope>NUCLEOTIDE SEQUENCE [LARGE SCALE GENOMIC DNA]</scope>
    <source>
        <strain evidence="7 8">IG16b</strain>
    </source>
</reference>
<evidence type="ECO:0000256" key="5">
    <source>
        <dbReference type="ARBA" id="ARBA00023136"/>
    </source>
</evidence>
<dbReference type="KEGG" id="obg:Verru16b_01045"/>
<dbReference type="GO" id="GO:0016020">
    <property type="term" value="C:membrane"/>
    <property type="evidence" value="ECO:0007669"/>
    <property type="project" value="UniProtKB-SubCell"/>
</dbReference>
<accession>A0A1D8ASW2</accession>
<evidence type="ECO:0000256" key="4">
    <source>
        <dbReference type="ARBA" id="ARBA00023065"/>
    </source>
</evidence>
<keyword evidence="2" id="KW-0813">Transport</keyword>
<evidence type="ECO:0000256" key="6">
    <source>
        <dbReference type="ARBA" id="ARBA00023310"/>
    </source>
</evidence>
<comment type="subcellular location">
    <subcellularLocation>
        <location evidence="1">Membrane</location>
    </subcellularLocation>
</comment>
<keyword evidence="8" id="KW-1185">Reference proteome</keyword>
<dbReference type="STRING" id="1838286.Verru16b_01045"/>
<evidence type="ECO:0000313" key="7">
    <source>
        <dbReference type="EMBL" id="AOS43985.1"/>
    </source>
</evidence>
<organism evidence="7 8">
    <name type="scientific">Lacunisphaera limnophila</name>
    <dbReference type="NCBI Taxonomy" id="1838286"/>
    <lineage>
        <taxon>Bacteria</taxon>
        <taxon>Pseudomonadati</taxon>
        <taxon>Verrucomicrobiota</taxon>
        <taxon>Opitutia</taxon>
        <taxon>Opitutales</taxon>
        <taxon>Opitutaceae</taxon>
        <taxon>Lacunisphaera</taxon>
    </lineage>
</organism>
<keyword evidence="3" id="KW-0375">Hydrogen ion transport</keyword>
<gene>
    <name evidence="7" type="primary">atpH</name>
    <name evidence="7" type="ORF">Verru16b_01045</name>
</gene>
<keyword evidence="5" id="KW-0472">Membrane</keyword>
<proteinExistence type="predicted"/>
<dbReference type="PRINTS" id="PR00125">
    <property type="entry name" value="ATPASEDELTA"/>
</dbReference>
<dbReference type="InterPro" id="IPR000711">
    <property type="entry name" value="ATPase_OSCP/dsu"/>
</dbReference>
<name>A0A1D8ASW2_9BACT</name>
<dbReference type="RefSeq" id="WP_069961288.1">
    <property type="nucleotide sequence ID" value="NZ_CP016094.1"/>
</dbReference>
<dbReference type="EMBL" id="CP016094">
    <property type="protein sequence ID" value="AOS43985.1"/>
    <property type="molecule type" value="Genomic_DNA"/>
</dbReference>
<dbReference type="AlphaFoldDB" id="A0A1D8ASW2"/>
<dbReference type="GO" id="GO:0046933">
    <property type="term" value="F:proton-transporting ATP synthase activity, rotational mechanism"/>
    <property type="evidence" value="ECO:0007669"/>
    <property type="project" value="InterPro"/>
</dbReference>
<keyword evidence="6" id="KW-0066">ATP synthesis</keyword>
<dbReference type="Pfam" id="PF00213">
    <property type="entry name" value="OSCP"/>
    <property type="match status" value="1"/>
</dbReference>
<protein>
    <submittedName>
        <fullName evidence="7">ATP synthase subunit delta</fullName>
    </submittedName>
</protein>
<evidence type="ECO:0000256" key="1">
    <source>
        <dbReference type="ARBA" id="ARBA00004370"/>
    </source>
</evidence>